<accession>A0A1C3E7L9</accession>
<sequence length="710" mass="79661">MDAENRGAAYERHKDRSRARQAEQSEQSRDIGPIPEVVNPDRRSRCERNLKLFLETYFPNAFLLGWSADHLQVISGVERAVLDGGLQAIAMPRGTGKTTICERGVLWAILYGHARFALLVAADKTKAEESLAKILQELETNLALGEDFPEVAFPIQALEGLANRCKGQLCQGERTYIRYGKSILVCPAIKDAKTSGAIIKVGGIKGAVRGANHLLRSGEVARPDVVLIDDPQTRDSAKSETQCDTREKVVSADILGCAAPGKSLAALMTVTVVYRGDMADRMLNRMKHPNWRGIRCKLLYAFPQRMDLWEQYWQLRSEDLINDGDGAVATEFYRQRRAEMDAGAQVAWEERFKPDELSAVQNAINLFFADRDAFFSEFQNEPENEAQDSRIIEADELAKKINGLVRGVIPARSHLLTGFVDVHEDLLYWGVVAWGDGYTGDLVDYGFWPPQPKKYFLKRQCRPDLITWWAKEQGRPPATVSLEEALYAGLDACTRQMFERGWKREDDANLALRRVLIDASHGPTSALVKSFCKQSPFHDLIWPSHGVGKTKLAMFRPTKSAKEKGDRFGFKWRLTYSSRRENVAHLSFDANFWKTFLWSRLRVSLGGSGCLAFFGEWASARAGSETRPKIRDEHKLLIEHIRGETPTVETAGEESIEVWKANPNEENHLLDVLVGNCVAASYEGITMAGHAPAAPVRMRKKFSMNKRGAA</sequence>
<keyword evidence="4" id="KW-1185">Reference proteome</keyword>
<dbReference type="InterPro" id="IPR046454">
    <property type="entry name" value="GpA_endonuclease"/>
</dbReference>
<dbReference type="Pfam" id="PF20454">
    <property type="entry name" value="GpA_nuclease"/>
    <property type="match status" value="1"/>
</dbReference>
<dbReference type="Proteomes" id="UP000094828">
    <property type="component" value="Unassembled WGS sequence"/>
</dbReference>
<dbReference type="InterPro" id="IPR027417">
    <property type="entry name" value="P-loop_NTPase"/>
</dbReference>
<protein>
    <recommendedName>
        <fullName evidence="2">Terminase large subunit GpA endonuclease domain-containing protein</fullName>
    </recommendedName>
</protein>
<name>A0A1C3E7L9_9PLAN</name>
<dbReference type="RefSeq" id="WP_068849980.1">
    <property type="nucleotide sequence ID" value="NZ_LYDR01000137.1"/>
</dbReference>
<dbReference type="STRING" id="1841610.A6X21_09105"/>
<proteinExistence type="predicted"/>
<evidence type="ECO:0000313" key="4">
    <source>
        <dbReference type="Proteomes" id="UP000094828"/>
    </source>
</evidence>
<dbReference type="Gene3D" id="3.40.50.300">
    <property type="entry name" value="P-loop containing nucleotide triphosphate hydrolases"/>
    <property type="match status" value="1"/>
</dbReference>
<dbReference type="OrthoDB" id="234808at2"/>
<organism evidence="3 4">
    <name type="scientific">Planctopirus hydrillae</name>
    <dbReference type="NCBI Taxonomy" id="1841610"/>
    <lineage>
        <taxon>Bacteria</taxon>
        <taxon>Pseudomonadati</taxon>
        <taxon>Planctomycetota</taxon>
        <taxon>Planctomycetia</taxon>
        <taxon>Planctomycetales</taxon>
        <taxon>Planctomycetaceae</taxon>
        <taxon>Planctopirus</taxon>
    </lineage>
</organism>
<gene>
    <name evidence="3" type="ORF">A6X21_09105</name>
</gene>
<evidence type="ECO:0000256" key="1">
    <source>
        <dbReference type="SAM" id="MobiDB-lite"/>
    </source>
</evidence>
<dbReference type="AlphaFoldDB" id="A0A1C3E7L9"/>
<feature type="region of interest" description="Disordered" evidence="1">
    <location>
        <begin position="1"/>
        <end position="40"/>
    </location>
</feature>
<dbReference type="EMBL" id="LYDR01000137">
    <property type="protein sequence ID" value="ODA29248.1"/>
    <property type="molecule type" value="Genomic_DNA"/>
</dbReference>
<dbReference type="GO" id="GO:0004519">
    <property type="term" value="F:endonuclease activity"/>
    <property type="evidence" value="ECO:0007669"/>
    <property type="project" value="InterPro"/>
</dbReference>
<feature type="compositionally biased region" description="Basic and acidic residues" evidence="1">
    <location>
        <begin position="9"/>
        <end position="29"/>
    </location>
</feature>
<feature type="domain" description="Terminase large subunit GpA endonuclease" evidence="2">
    <location>
        <begin position="391"/>
        <end position="685"/>
    </location>
</feature>
<evidence type="ECO:0000313" key="3">
    <source>
        <dbReference type="EMBL" id="ODA29248.1"/>
    </source>
</evidence>
<evidence type="ECO:0000259" key="2">
    <source>
        <dbReference type="Pfam" id="PF20454"/>
    </source>
</evidence>
<reference evidence="3 4" key="1">
    <citation type="submission" date="2016-05" db="EMBL/GenBank/DDBJ databases">
        <title>Genomic and physiological characterization of Planctopirus sp. isolated from fresh water lake.</title>
        <authorList>
            <person name="Subhash Y."/>
            <person name="Ramana C."/>
        </authorList>
    </citation>
    <scope>NUCLEOTIDE SEQUENCE [LARGE SCALE GENOMIC DNA]</scope>
    <source>
        <strain evidence="3 4">JC280</strain>
    </source>
</reference>
<comment type="caution">
    <text evidence="3">The sequence shown here is derived from an EMBL/GenBank/DDBJ whole genome shotgun (WGS) entry which is preliminary data.</text>
</comment>